<dbReference type="Proteomes" id="UP000027265">
    <property type="component" value="Unassembled WGS sequence"/>
</dbReference>
<evidence type="ECO:0000256" key="1">
    <source>
        <dbReference type="SAM" id="MobiDB-lite"/>
    </source>
</evidence>
<name>A0A067QF07_9AGAM</name>
<dbReference type="InParanoid" id="A0A067QF07"/>
<accession>A0A067QF07</accession>
<evidence type="ECO:0000313" key="4">
    <source>
        <dbReference type="Proteomes" id="UP000027265"/>
    </source>
</evidence>
<evidence type="ECO:0000313" key="3">
    <source>
        <dbReference type="EMBL" id="KDQ62087.1"/>
    </source>
</evidence>
<dbReference type="AlphaFoldDB" id="A0A067QF07"/>
<dbReference type="SUPFAM" id="SSF81383">
    <property type="entry name" value="F-box domain"/>
    <property type="match status" value="1"/>
</dbReference>
<feature type="compositionally biased region" description="Basic and acidic residues" evidence="1">
    <location>
        <begin position="17"/>
        <end position="28"/>
    </location>
</feature>
<dbReference type="PROSITE" id="PS50181">
    <property type="entry name" value="FBOX"/>
    <property type="match status" value="1"/>
</dbReference>
<dbReference type="STRING" id="933084.A0A067QF07"/>
<gene>
    <name evidence="3" type="ORF">JAAARDRAFT_148747</name>
</gene>
<organism evidence="3 4">
    <name type="scientific">Jaapia argillacea MUCL 33604</name>
    <dbReference type="NCBI Taxonomy" id="933084"/>
    <lineage>
        <taxon>Eukaryota</taxon>
        <taxon>Fungi</taxon>
        <taxon>Dikarya</taxon>
        <taxon>Basidiomycota</taxon>
        <taxon>Agaricomycotina</taxon>
        <taxon>Agaricomycetes</taxon>
        <taxon>Agaricomycetidae</taxon>
        <taxon>Jaapiales</taxon>
        <taxon>Jaapiaceae</taxon>
        <taxon>Jaapia</taxon>
    </lineage>
</organism>
<reference evidence="4" key="1">
    <citation type="journal article" date="2014" name="Proc. Natl. Acad. Sci. U.S.A.">
        <title>Extensive sampling of basidiomycete genomes demonstrates inadequacy of the white-rot/brown-rot paradigm for wood decay fungi.</title>
        <authorList>
            <person name="Riley R."/>
            <person name="Salamov A.A."/>
            <person name="Brown D.W."/>
            <person name="Nagy L.G."/>
            <person name="Floudas D."/>
            <person name="Held B.W."/>
            <person name="Levasseur A."/>
            <person name="Lombard V."/>
            <person name="Morin E."/>
            <person name="Otillar R."/>
            <person name="Lindquist E.A."/>
            <person name="Sun H."/>
            <person name="LaButti K.M."/>
            <person name="Schmutz J."/>
            <person name="Jabbour D."/>
            <person name="Luo H."/>
            <person name="Baker S.E."/>
            <person name="Pisabarro A.G."/>
            <person name="Walton J.D."/>
            <person name="Blanchette R.A."/>
            <person name="Henrissat B."/>
            <person name="Martin F."/>
            <person name="Cullen D."/>
            <person name="Hibbett D.S."/>
            <person name="Grigoriev I.V."/>
        </authorList>
    </citation>
    <scope>NUCLEOTIDE SEQUENCE [LARGE SCALE GENOMIC DNA]</scope>
    <source>
        <strain evidence="4">MUCL 33604</strain>
    </source>
</reference>
<feature type="region of interest" description="Disordered" evidence="1">
    <location>
        <begin position="1"/>
        <end position="60"/>
    </location>
</feature>
<evidence type="ECO:0000259" key="2">
    <source>
        <dbReference type="PROSITE" id="PS50181"/>
    </source>
</evidence>
<dbReference type="InterPro" id="IPR036047">
    <property type="entry name" value="F-box-like_dom_sf"/>
</dbReference>
<dbReference type="HOGENOM" id="CLU_010790_2_1_1"/>
<keyword evidence="4" id="KW-1185">Reference proteome</keyword>
<dbReference type="EMBL" id="KL197711">
    <property type="protein sequence ID" value="KDQ62087.1"/>
    <property type="molecule type" value="Genomic_DNA"/>
</dbReference>
<dbReference type="OrthoDB" id="2322499at2759"/>
<protein>
    <recommendedName>
        <fullName evidence="2">F-box domain-containing protein</fullName>
    </recommendedName>
</protein>
<dbReference type="InterPro" id="IPR001810">
    <property type="entry name" value="F-box_dom"/>
</dbReference>
<proteinExistence type="predicted"/>
<feature type="domain" description="F-box" evidence="2">
    <location>
        <begin position="60"/>
        <end position="109"/>
    </location>
</feature>
<feature type="compositionally biased region" description="Low complexity" evidence="1">
    <location>
        <begin position="46"/>
        <end position="55"/>
    </location>
</feature>
<sequence>MAELRRSSRLKSTSQTHNEDSQDEKENTMKSAVPRPPAKRQKRATRTTSGPTPRRGQGKLRMLPEMPLDILFEIFGHLLPLDLLRLAWTTKSLRRILMRRSARSVWIHTLANVPGLPECPPDLTEPQFSRLAFDPHCHYCGAPNIWNIAWVLRVRVCVKCQKKRFVYAYSGLWSLPVKVIGEAAYYLKGIVATRKGKNEMIFPTEDVDDFLKQAVPLLGDQEAFDQFLAQRKAICEPEYEFAERCYEWMEKTRADEIRRESEIQLGRKQAIAAELYGLGYGADVFYLLHYQPLVFLEHPLVNKSQALTNRIWNNIKEPLIQLMQETRVERLRFERMKVLMKREKLVKKLLEDFAMTRPTDEALPGPADVCQMVPFKEIIERPVEEKIKKRHFRSAVAELPRLCQEWRDRINGKLLSMVPVVARPGGDNHSSSDVQEDHSTEAFSRLDLATTYFRCTKCDSSITYPRILHHACMTELDYAGKNYNPDDEDAYALCRRAIQLGHEPWDYDGRQVSFDVEASEVARRFVETCGRDPDTTTRKHMDDTNSRFRCTGYKPGGSNSDLVMTWQVAISHEMIYREIERPLTWTCLDESQIALAKSTELVTDPRNLVRQLACTWTCCQCPHSRYNWSALQTHLFASHDVFLGVEGSDYVIHPDTPPMFHSLPMQFLATSGNLAITELQVPV</sequence>